<dbReference type="PANTHER" id="PTHR10983">
    <property type="entry name" value="1-ACYLGLYCEROL-3-PHOSPHATE ACYLTRANSFERASE-RELATED"/>
    <property type="match status" value="1"/>
</dbReference>
<gene>
    <name evidence="6" type="ORF">NA56DRAFT_353010</name>
</gene>
<sequence>METELRQRVKSPPISGIALGEEEPKGHPGGDIKHGAAAQILRLLLFIIYFNTCCCSIVATQFFGVPLYWLNRDLYYAYIALTKQSFGIVVTTLTQWWAPTPVRVSGDASVAGQIKKTKDGRVELDFPERVVLIGNHQIYSDWLYFWWAAYTNTPPMHGHIYIILKESLKWVPVIGWGMMFYGFIFMSRKMATDQPRLAHRLQKLKTVHAGPMSGTSGLDPMWLLLFPEGTNLSANTRKKSAAWAEKQGIKDFQHVLLPRSTGTFFCLNELKGTVDYVYDCTVAYGGIPRGEYGQDLFSLRSMYFQGRPPPSVNMHWRRLAIADMPLDDPEKFELWLRERWHEKDLLLEHFVEHGSFPSDKAAINGAVNEGGAKHDFVETEVKLGHWYEVFNIFIMLATFALIANMLARIWSKSLWGRSSLF</sequence>
<dbReference type="GO" id="GO:0005783">
    <property type="term" value="C:endoplasmic reticulum"/>
    <property type="evidence" value="ECO:0007669"/>
    <property type="project" value="TreeGrafter"/>
</dbReference>
<dbReference type="OrthoDB" id="189226at2759"/>
<evidence type="ECO:0000259" key="5">
    <source>
        <dbReference type="SMART" id="SM00563"/>
    </source>
</evidence>
<evidence type="ECO:0000256" key="3">
    <source>
        <dbReference type="ARBA" id="ARBA00023315"/>
    </source>
</evidence>
<feature type="transmembrane region" description="Helical" evidence="4">
    <location>
        <begin position="43"/>
        <end position="69"/>
    </location>
</feature>
<reference evidence="6 7" key="1">
    <citation type="submission" date="2016-05" db="EMBL/GenBank/DDBJ databases">
        <title>A degradative enzymes factory behind the ericoid mycorrhizal symbiosis.</title>
        <authorList>
            <consortium name="DOE Joint Genome Institute"/>
            <person name="Martino E."/>
            <person name="Morin E."/>
            <person name="Grelet G."/>
            <person name="Kuo A."/>
            <person name="Kohler A."/>
            <person name="Daghino S."/>
            <person name="Barry K."/>
            <person name="Choi C."/>
            <person name="Cichocki N."/>
            <person name="Clum A."/>
            <person name="Copeland A."/>
            <person name="Hainaut M."/>
            <person name="Haridas S."/>
            <person name="Labutti K."/>
            <person name="Lindquist E."/>
            <person name="Lipzen A."/>
            <person name="Khouja H.-R."/>
            <person name="Murat C."/>
            <person name="Ohm R."/>
            <person name="Olson A."/>
            <person name="Spatafora J."/>
            <person name="Veneault-Fourrey C."/>
            <person name="Henrissat B."/>
            <person name="Grigoriev I."/>
            <person name="Martin F."/>
            <person name="Perotto S."/>
        </authorList>
    </citation>
    <scope>NUCLEOTIDE SEQUENCE [LARGE SCALE GENOMIC DNA]</scope>
    <source>
        <strain evidence="6 7">UAMH 7357</strain>
    </source>
</reference>
<keyword evidence="4" id="KW-1133">Transmembrane helix</keyword>
<dbReference type="SUPFAM" id="SSF69593">
    <property type="entry name" value="Glycerol-3-phosphate (1)-acyltransferase"/>
    <property type="match status" value="1"/>
</dbReference>
<name>A0A2J6PMD4_9HELO</name>
<evidence type="ECO:0000313" key="7">
    <source>
        <dbReference type="Proteomes" id="UP000235672"/>
    </source>
</evidence>
<keyword evidence="3 6" id="KW-0012">Acyltransferase</keyword>
<keyword evidence="7" id="KW-1185">Reference proteome</keyword>
<keyword evidence="4" id="KW-0812">Transmembrane</keyword>
<evidence type="ECO:0000256" key="4">
    <source>
        <dbReference type="SAM" id="Phobius"/>
    </source>
</evidence>
<protein>
    <submittedName>
        <fullName evidence="6">Acyltransferase-domain-containing protein</fullName>
    </submittedName>
</protein>
<keyword evidence="2 6" id="KW-0808">Transferase</keyword>
<evidence type="ECO:0000313" key="6">
    <source>
        <dbReference type="EMBL" id="PMD15190.1"/>
    </source>
</evidence>
<dbReference type="CDD" id="cd07990">
    <property type="entry name" value="LPLAT_LCLAT1-like"/>
    <property type="match status" value="1"/>
</dbReference>
<feature type="transmembrane region" description="Helical" evidence="4">
    <location>
        <begin position="170"/>
        <end position="187"/>
    </location>
</feature>
<dbReference type="Proteomes" id="UP000235672">
    <property type="component" value="Unassembled WGS sequence"/>
</dbReference>
<proteinExistence type="inferred from homology"/>
<feature type="transmembrane region" description="Helical" evidence="4">
    <location>
        <begin position="389"/>
        <end position="411"/>
    </location>
</feature>
<dbReference type="SMART" id="SM00563">
    <property type="entry name" value="PlsC"/>
    <property type="match status" value="1"/>
</dbReference>
<dbReference type="InterPro" id="IPR032098">
    <property type="entry name" value="Acyltransf_C"/>
</dbReference>
<comment type="similarity">
    <text evidence="1">Belongs to the 1-acyl-sn-glycerol-3-phosphate acyltransferase family.</text>
</comment>
<evidence type="ECO:0000256" key="2">
    <source>
        <dbReference type="ARBA" id="ARBA00022679"/>
    </source>
</evidence>
<dbReference type="AlphaFoldDB" id="A0A2J6PMD4"/>
<feature type="domain" description="Phospholipid/glycerol acyltransferase" evidence="5">
    <location>
        <begin position="130"/>
        <end position="264"/>
    </location>
</feature>
<dbReference type="Pfam" id="PF16076">
    <property type="entry name" value="Acyltransf_C"/>
    <property type="match status" value="1"/>
</dbReference>
<accession>A0A2J6PMD4</accession>
<dbReference type="STRING" id="1745343.A0A2J6PMD4"/>
<keyword evidence="4" id="KW-0472">Membrane</keyword>
<organism evidence="6 7">
    <name type="scientific">Hyaloscypha hepaticicola</name>
    <dbReference type="NCBI Taxonomy" id="2082293"/>
    <lineage>
        <taxon>Eukaryota</taxon>
        <taxon>Fungi</taxon>
        <taxon>Dikarya</taxon>
        <taxon>Ascomycota</taxon>
        <taxon>Pezizomycotina</taxon>
        <taxon>Leotiomycetes</taxon>
        <taxon>Helotiales</taxon>
        <taxon>Hyaloscyphaceae</taxon>
        <taxon>Hyaloscypha</taxon>
    </lineage>
</organism>
<dbReference type="PANTHER" id="PTHR10983:SF16">
    <property type="entry name" value="LYSOCARDIOLIPIN ACYLTRANSFERASE 1"/>
    <property type="match status" value="1"/>
</dbReference>
<evidence type="ECO:0000256" key="1">
    <source>
        <dbReference type="ARBA" id="ARBA00008655"/>
    </source>
</evidence>
<dbReference type="Pfam" id="PF01553">
    <property type="entry name" value="Acyltransferase"/>
    <property type="match status" value="1"/>
</dbReference>
<dbReference type="InterPro" id="IPR002123">
    <property type="entry name" value="Plipid/glycerol_acylTrfase"/>
</dbReference>
<dbReference type="GO" id="GO:0036149">
    <property type="term" value="P:phosphatidylinositol acyl-chain remodeling"/>
    <property type="evidence" value="ECO:0007669"/>
    <property type="project" value="TreeGrafter"/>
</dbReference>
<dbReference type="GO" id="GO:0016746">
    <property type="term" value="F:acyltransferase activity"/>
    <property type="evidence" value="ECO:0007669"/>
    <property type="project" value="UniProtKB-KW"/>
</dbReference>
<dbReference type="EMBL" id="KZ613515">
    <property type="protein sequence ID" value="PMD15190.1"/>
    <property type="molecule type" value="Genomic_DNA"/>
</dbReference>